<dbReference type="EMBL" id="CP114202">
    <property type="protein sequence ID" value="WAU00872.1"/>
    <property type="molecule type" value="Genomic_DNA"/>
</dbReference>
<reference evidence="3 5" key="1">
    <citation type="submission" date="2019-12" db="EMBL/GenBank/DDBJ databases">
        <title>Whole genome shotgun sequence of Streptomyces libani subsp. libani NBRC 13452.</title>
        <authorList>
            <person name="Ichikawa N."/>
            <person name="Kimura A."/>
            <person name="Kitahashi Y."/>
            <person name="Komaki H."/>
            <person name="Tamura T."/>
        </authorList>
    </citation>
    <scope>NUCLEOTIDE SEQUENCE [LARGE SCALE GENOMIC DNA]</scope>
    <source>
        <strain evidence="3 5">NBRC 13452</strain>
    </source>
</reference>
<dbReference type="SUPFAM" id="SSF55729">
    <property type="entry name" value="Acyl-CoA N-acyltransferases (Nat)"/>
    <property type="match status" value="1"/>
</dbReference>
<dbReference type="AlphaFoldDB" id="A0A640TUI4"/>
<evidence type="ECO:0000259" key="2">
    <source>
        <dbReference type="PROSITE" id="PS51186"/>
    </source>
</evidence>
<gene>
    <name evidence="3" type="ORF">Sliba_72030</name>
    <name evidence="4" type="ORF">STRLI_007166</name>
</gene>
<dbReference type="Pfam" id="PF12746">
    <property type="entry name" value="GNAT_acetyltran"/>
    <property type="match status" value="1"/>
</dbReference>
<dbReference type="EMBL" id="BLIP01000003">
    <property type="protein sequence ID" value="GFE26750.1"/>
    <property type="molecule type" value="Genomic_DNA"/>
</dbReference>
<organism evidence="3 5">
    <name type="scientific">Streptomyces nigrescens</name>
    <dbReference type="NCBI Taxonomy" id="1920"/>
    <lineage>
        <taxon>Bacteria</taxon>
        <taxon>Bacillati</taxon>
        <taxon>Actinomycetota</taxon>
        <taxon>Actinomycetes</taxon>
        <taxon>Kitasatosporales</taxon>
        <taxon>Streptomycetaceae</taxon>
        <taxon>Streptomyces</taxon>
    </lineage>
</organism>
<dbReference type="Proteomes" id="UP001210609">
    <property type="component" value="Chromosome"/>
</dbReference>
<reference evidence="4 6" key="2">
    <citation type="submission" date="2022-12" db="EMBL/GenBank/DDBJ databases">
        <authorList>
            <person name="Ruckert C."/>
            <person name="Busche T."/>
            <person name="Kalinowski J."/>
            <person name="Wittmann C."/>
        </authorList>
    </citation>
    <scope>NUCLEOTIDE SEQUENCE [LARGE SCALE GENOMIC DNA]</scope>
    <source>
        <strain evidence="4 6">DSM 40555</strain>
    </source>
</reference>
<dbReference type="GO" id="GO:0016747">
    <property type="term" value="F:acyltransferase activity, transferring groups other than amino-acyl groups"/>
    <property type="evidence" value="ECO:0007669"/>
    <property type="project" value="InterPro"/>
</dbReference>
<keyword evidence="6" id="KW-1185">Reference proteome</keyword>
<evidence type="ECO:0000313" key="6">
    <source>
        <dbReference type="Proteomes" id="UP001210609"/>
    </source>
</evidence>
<evidence type="ECO:0000313" key="5">
    <source>
        <dbReference type="Proteomes" id="UP000429552"/>
    </source>
</evidence>
<dbReference type="InterPro" id="IPR027365">
    <property type="entry name" value="GNAT_acetyltra_YdfB-like"/>
</dbReference>
<dbReference type="PROSITE" id="PS51186">
    <property type="entry name" value="GNAT"/>
    <property type="match status" value="1"/>
</dbReference>
<proteinExistence type="predicted"/>
<dbReference type="Gene3D" id="3.40.630.30">
    <property type="match status" value="1"/>
</dbReference>
<dbReference type="Proteomes" id="UP000429552">
    <property type="component" value="Unassembled WGS sequence"/>
</dbReference>
<evidence type="ECO:0000256" key="1">
    <source>
        <dbReference type="SAM" id="MobiDB-lite"/>
    </source>
</evidence>
<feature type="region of interest" description="Disordered" evidence="1">
    <location>
        <begin position="248"/>
        <end position="276"/>
    </location>
</feature>
<accession>A0A640TUI4</accession>
<evidence type="ECO:0000313" key="3">
    <source>
        <dbReference type="EMBL" id="GFE26750.1"/>
    </source>
</evidence>
<dbReference type="InterPro" id="IPR016181">
    <property type="entry name" value="Acyl_CoA_acyltransferase"/>
</dbReference>
<name>A0A640TUI4_STRNI</name>
<sequence>MIELAPDQLPPPARWFAAGSPGTAALAEHVPASGTGRWWADRAPAPRALAVSCAGHVLLRGDPRALAPDALAVFDAHYVQAPAGFLPALSGAFGRIVPWERMLYVHQVPVAAPCPPRGVTVRRLVPEDAAALAALAPDAAWVHASWGGPAGLAASGLGWAAFGKDEVLAVACTYFHGTAYEDIACYTDPAHRRRRLALACVTALCQDVAGRGHTPSWTCSRDNRPSRLLAWTAGFRLAHEYVHYLTGQPARRGPAPDAPSDHPAAAVPGDTKAPPR</sequence>
<dbReference type="RefSeq" id="WP_159491211.1">
    <property type="nucleotide sequence ID" value="NZ_BLIP01000003.1"/>
</dbReference>
<feature type="domain" description="N-acetyltransferase" evidence="2">
    <location>
        <begin position="119"/>
        <end position="251"/>
    </location>
</feature>
<evidence type="ECO:0000313" key="4">
    <source>
        <dbReference type="EMBL" id="WAU00872.1"/>
    </source>
</evidence>
<protein>
    <submittedName>
        <fullName evidence="4">GNAT family N-acetyltransferase</fullName>
    </submittedName>
</protein>
<dbReference type="InterPro" id="IPR000182">
    <property type="entry name" value="GNAT_dom"/>
</dbReference>